<evidence type="ECO:0000313" key="3">
    <source>
        <dbReference type="Proteomes" id="UP000616499"/>
    </source>
</evidence>
<dbReference type="EMBL" id="BMNW01000022">
    <property type="protein sequence ID" value="GGM31175.1"/>
    <property type="molecule type" value="Genomic_DNA"/>
</dbReference>
<name>A0ABQ2H4R4_9PSED</name>
<gene>
    <name evidence="2" type="ORF">GCM10009425_47260</name>
</gene>
<reference evidence="3" key="1">
    <citation type="journal article" date="2019" name="Int. J. Syst. Evol. Microbiol.">
        <title>The Global Catalogue of Microorganisms (GCM) 10K type strain sequencing project: providing services to taxonomists for standard genome sequencing and annotation.</title>
        <authorList>
            <consortium name="The Broad Institute Genomics Platform"/>
            <consortium name="The Broad Institute Genome Sequencing Center for Infectious Disease"/>
            <person name="Wu L."/>
            <person name="Ma J."/>
        </authorList>
    </citation>
    <scope>NUCLEOTIDE SEQUENCE [LARGE SCALE GENOMIC DNA]</scope>
    <source>
        <strain evidence="3">JCM 13501</strain>
    </source>
</reference>
<comment type="caution">
    <text evidence="2">The sequence shown here is derived from an EMBL/GenBank/DDBJ whole genome shotgun (WGS) entry which is preliminary data.</text>
</comment>
<keyword evidence="3" id="KW-1185">Reference proteome</keyword>
<feature type="compositionally biased region" description="Polar residues" evidence="1">
    <location>
        <begin position="33"/>
        <end position="56"/>
    </location>
</feature>
<feature type="region of interest" description="Disordered" evidence="1">
    <location>
        <begin position="1"/>
        <end position="57"/>
    </location>
</feature>
<accession>A0ABQ2H4R4</accession>
<dbReference type="Proteomes" id="UP000616499">
    <property type="component" value="Unassembled WGS sequence"/>
</dbReference>
<proteinExistence type="predicted"/>
<sequence>MKIVPSITPHTPHLPPSVPAQSRVTSPVVLRPSTVSADDNGRTSTEANAALSQDEQTTSRREYAALINGLQSQATQSLERTQHLVAQYRRRLDANTRDLRRQLKNSQSQKQDPKETLQLILESCEGDVAVAHQRLQYALKQIGNEQAHNEGKESELSFLKEQAKLLRQEYGKPVRSPSTTTLIRGLIRGHGLSRTKDQQKISRSKTLYSAMVDDPLNIIGLVDALLGELREQGQFDLSLKEMRSEMAANIAEVVSSSTSQKARPLMNGLTTARYVAALLHECEHILGHMYGKNPQLKKVAPIALLKHLLTLTGTLMKPDQTLTLVKLIGGDQLPHQLAFLNALRNLLLYRLPQTLWSSKKDFYSVKDNLLALSTELTNEEQKLAQEKLALCNL</sequence>
<protein>
    <submittedName>
        <fullName evidence="2">SepL/TyeA/HrpJ family type III secretion system gatekeeper</fullName>
    </submittedName>
</protein>
<dbReference type="RefSeq" id="WP_188868596.1">
    <property type="nucleotide sequence ID" value="NZ_BMNW01000022.1"/>
</dbReference>
<evidence type="ECO:0000313" key="2">
    <source>
        <dbReference type="EMBL" id="GGM31175.1"/>
    </source>
</evidence>
<evidence type="ECO:0000256" key="1">
    <source>
        <dbReference type="SAM" id="MobiDB-lite"/>
    </source>
</evidence>
<organism evidence="2 3">
    <name type="scientific">Pseudomonas asuensis</name>
    <dbReference type="NCBI Taxonomy" id="1825787"/>
    <lineage>
        <taxon>Bacteria</taxon>
        <taxon>Pseudomonadati</taxon>
        <taxon>Pseudomonadota</taxon>
        <taxon>Gammaproteobacteria</taxon>
        <taxon>Pseudomonadales</taxon>
        <taxon>Pseudomonadaceae</taxon>
        <taxon>Pseudomonas</taxon>
    </lineage>
</organism>